<proteinExistence type="predicted"/>
<protein>
    <submittedName>
        <fullName evidence="1">Uncharacterized protein</fullName>
    </submittedName>
</protein>
<dbReference type="OrthoDB" id="1804635at2759"/>
<sequence length="122" mass="13387">MPDASSFFCAIPHLEIHAEHMEFDALLPHSKSMWTSPEKGSARPWFRWKYFQTTHPLTLGPSTVKVKKASFHPCSLFRGQRSILGAGNLISVSSSDNVLQAAKAAALFPSSFATGDVLLNLD</sequence>
<reference evidence="2" key="1">
    <citation type="journal article" date="2017" name="Front. Plant Sci.">
        <title>Climate Clever Clovers: New Paradigm to Reduce the Environmental Footprint of Ruminants by Breeding Low Methanogenic Forages Utilizing Haplotype Variation.</title>
        <authorList>
            <person name="Kaur P."/>
            <person name="Appels R."/>
            <person name="Bayer P.E."/>
            <person name="Keeble-Gagnere G."/>
            <person name="Wang J."/>
            <person name="Hirakawa H."/>
            <person name="Shirasawa K."/>
            <person name="Vercoe P."/>
            <person name="Stefanova K."/>
            <person name="Durmic Z."/>
            <person name="Nichols P."/>
            <person name="Revell C."/>
            <person name="Isobe S.N."/>
            <person name="Edwards D."/>
            <person name="Erskine W."/>
        </authorList>
    </citation>
    <scope>NUCLEOTIDE SEQUENCE [LARGE SCALE GENOMIC DNA]</scope>
    <source>
        <strain evidence="2">cv. Daliak</strain>
    </source>
</reference>
<dbReference type="AlphaFoldDB" id="A0A2Z6MSZ9"/>
<evidence type="ECO:0000313" key="1">
    <source>
        <dbReference type="EMBL" id="GAU19305.1"/>
    </source>
</evidence>
<gene>
    <name evidence="1" type="ORF">TSUD_335910</name>
</gene>
<dbReference type="EMBL" id="DF973197">
    <property type="protein sequence ID" value="GAU19305.1"/>
    <property type="molecule type" value="Genomic_DNA"/>
</dbReference>
<name>A0A2Z6MSZ9_TRISU</name>
<accession>A0A2Z6MSZ9</accession>
<organism evidence="1 2">
    <name type="scientific">Trifolium subterraneum</name>
    <name type="common">Subterranean clover</name>
    <dbReference type="NCBI Taxonomy" id="3900"/>
    <lineage>
        <taxon>Eukaryota</taxon>
        <taxon>Viridiplantae</taxon>
        <taxon>Streptophyta</taxon>
        <taxon>Embryophyta</taxon>
        <taxon>Tracheophyta</taxon>
        <taxon>Spermatophyta</taxon>
        <taxon>Magnoliopsida</taxon>
        <taxon>eudicotyledons</taxon>
        <taxon>Gunneridae</taxon>
        <taxon>Pentapetalae</taxon>
        <taxon>rosids</taxon>
        <taxon>fabids</taxon>
        <taxon>Fabales</taxon>
        <taxon>Fabaceae</taxon>
        <taxon>Papilionoideae</taxon>
        <taxon>50 kb inversion clade</taxon>
        <taxon>NPAAA clade</taxon>
        <taxon>Hologalegina</taxon>
        <taxon>IRL clade</taxon>
        <taxon>Trifolieae</taxon>
        <taxon>Trifolium</taxon>
    </lineage>
</organism>
<dbReference type="Proteomes" id="UP000242715">
    <property type="component" value="Unassembled WGS sequence"/>
</dbReference>
<keyword evidence="2" id="KW-1185">Reference proteome</keyword>
<evidence type="ECO:0000313" key="2">
    <source>
        <dbReference type="Proteomes" id="UP000242715"/>
    </source>
</evidence>